<evidence type="ECO:0000256" key="2">
    <source>
        <dbReference type="ARBA" id="ARBA00022679"/>
    </source>
</evidence>
<evidence type="ECO:0000313" key="9">
    <source>
        <dbReference type="EMBL" id="KAJ8908380.1"/>
    </source>
</evidence>
<dbReference type="InterPro" id="IPR039859">
    <property type="entry name" value="PFA4/ZDH16/20/ERF2-like"/>
</dbReference>
<dbReference type="Pfam" id="PF01529">
    <property type="entry name" value="DHHC"/>
    <property type="match status" value="1"/>
</dbReference>
<evidence type="ECO:0000256" key="5">
    <source>
        <dbReference type="ARBA" id="ARBA00023136"/>
    </source>
</evidence>
<feature type="transmembrane region" description="Helical" evidence="7">
    <location>
        <begin position="90"/>
        <end position="116"/>
    </location>
</feature>
<accession>A0AAV8V1K2</accession>
<sequence>MPSRMGPLLLFCVLGFLTVAAVFVRSRLRRASWVPSSLENFCVNTIPRLLGSTFFAIAALYIYGSSAFFVAVVQPALLRSQQSSTFLEFWTKWITASLSWILLVSLLFNFVMVVAVDPGNGSIENEATNFCETCTKGRSERAHHCSTCDRCIERLEHHCVWLNTCVGQQNYRYFWLFLWYLWTFLAFVVWTVSGPYADVEQSVPITNATNCSEVLGGVEAGSGFQVVPETCRVVKLSSTLRVGVEFLFITGVATVTGVFLLWLIHLYLALTNQTTIELVENVISQRNMMHLLMGRNPNSKGWQANFREMLAVDSNESILAVFMPKLPRSSS</sequence>
<dbReference type="PROSITE" id="PS50216">
    <property type="entry name" value="DHHC"/>
    <property type="match status" value="1"/>
</dbReference>
<evidence type="ECO:0000256" key="1">
    <source>
        <dbReference type="ARBA" id="ARBA00004141"/>
    </source>
</evidence>
<keyword evidence="6 7" id="KW-0012">Acyltransferase</keyword>
<dbReference type="PANTHER" id="PTHR12246">
    <property type="entry name" value="PALMITOYLTRANSFERASE ZDHHC16"/>
    <property type="match status" value="1"/>
</dbReference>
<feature type="transmembrane region" description="Helical" evidence="7">
    <location>
        <begin position="246"/>
        <end position="268"/>
    </location>
</feature>
<name>A0AAV8V1K2_9RHOD</name>
<dbReference type="GO" id="GO:0019706">
    <property type="term" value="F:protein-cysteine S-palmitoyltransferase activity"/>
    <property type="evidence" value="ECO:0007669"/>
    <property type="project" value="UniProtKB-EC"/>
</dbReference>
<dbReference type="Proteomes" id="UP001157974">
    <property type="component" value="Unassembled WGS sequence"/>
</dbReference>
<dbReference type="EMBL" id="JAMWBK010000001">
    <property type="protein sequence ID" value="KAJ8908380.1"/>
    <property type="molecule type" value="Genomic_DNA"/>
</dbReference>
<feature type="domain" description="Palmitoyltransferase DHHC" evidence="8">
    <location>
        <begin position="125"/>
        <end position="280"/>
    </location>
</feature>
<keyword evidence="10" id="KW-1185">Reference proteome</keyword>
<organism evidence="9 10">
    <name type="scientific">Rhodosorus marinus</name>
    <dbReference type="NCBI Taxonomy" id="101924"/>
    <lineage>
        <taxon>Eukaryota</taxon>
        <taxon>Rhodophyta</taxon>
        <taxon>Stylonematophyceae</taxon>
        <taxon>Stylonematales</taxon>
        <taxon>Stylonemataceae</taxon>
        <taxon>Rhodosorus</taxon>
    </lineage>
</organism>
<evidence type="ECO:0000256" key="4">
    <source>
        <dbReference type="ARBA" id="ARBA00022989"/>
    </source>
</evidence>
<protein>
    <recommendedName>
        <fullName evidence="7">Palmitoyltransferase</fullName>
        <ecNumber evidence="7">2.3.1.225</ecNumber>
    </recommendedName>
</protein>
<proteinExistence type="inferred from homology"/>
<evidence type="ECO:0000259" key="8">
    <source>
        <dbReference type="Pfam" id="PF01529"/>
    </source>
</evidence>
<comment type="caution">
    <text evidence="9">The sequence shown here is derived from an EMBL/GenBank/DDBJ whole genome shotgun (WGS) entry which is preliminary data.</text>
</comment>
<comment type="catalytic activity">
    <reaction evidence="7">
        <text>L-cysteinyl-[protein] + hexadecanoyl-CoA = S-hexadecanoyl-L-cysteinyl-[protein] + CoA</text>
        <dbReference type="Rhea" id="RHEA:36683"/>
        <dbReference type="Rhea" id="RHEA-COMP:10131"/>
        <dbReference type="Rhea" id="RHEA-COMP:11032"/>
        <dbReference type="ChEBI" id="CHEBI:29950"/>
        <dbReference type="ChEBI" id="CHEBI:57287"/>
        <dbReference type="ChEBI" id="CHEBI:57379"/>
        <dbReference type="ChEBI" id="CHEBI:74151"/>
        <dbReference type="EC" id="2.3.1.225"/>
    </reaction>
</comment>
<dbReference type="AlphaFoldDB" id="A0AAV8V1K2"/>
<evidence type="ECO:0000256" key="3">
    <source>
        <dbReference type="ARBA" id="ARBA00022692"/>
    </source>
</evidence>
<keyword evidence="4 7" id="KW-1133">Transmembrane helix</keyword>
<keyword evidence="2 7" id="KW-0808">Transferase</keyword>
<feature type="transmembrane region" description="Helical" evidence="7">
    <location>
        <begin position="55"/>
        <end position="78"/>
    </location>
</feature>
<dbReference type="InterPro" id="IPR001594">
    <property type="entry name" value="Palmitoyltrfase_DHHC"/>
</dbReference>
<dbReference type="EC" id="2.3.1.225" evidence="7"/>
<feature type="transmembrane region" description="Helical" evidence="7">
    <location>
        <begin position="173"/>
        <end position="192"/>
    </location>
</feature>
<evidence type="ECO:0000256" key="6">
    <source>
        <dbReference type="ARBA" id="ARBA00023315"/>
    </source>
</evidence>
<comment type="similarity">
    <text evidence="7">Belongs to the DHHC palmitoyltransferase family.</text>
</comment>
<reference evidence="9 10" key="1">
    <citation type="journal article" date="2023" name="Nat. Commun.">
        <title>Origin of minicircular mitochondrial genomes in red algae.</title>
        <authorList>
            <person name="Lee Y."/>
            <person name="Cho C.H."/>
            <person name="Lee Y.M."/>
            <person name="Park S.I."/>
            <person name="Yang J.H."/>
            <person name="West J.A."/>
            <person name="Bhattacharya D."/>
            <person name="Yoon H.S."/>
        </authorList>
    </citation>
    <scope>NUCLEOTIDE SEQUENCE [LARGE SCALE GENOMIC DNA]</scope>
    <source>
        <strain evidence="9 10">CCMP1338</strain>
        <tissue evidence="9">Whole cell</tissue>
    </source>
</reference>
<comment type="domain">
    <text evidence="7">The DHHC domain is required for palmitoyltransferase activity.</text>
</comment>
<keyword evidence="5 7" id="KW-0472">Membrane</keyword>
<comment type="subcellular location">
    <subcellularLocation>
        <location evidence="1">Membrane</location>
        <topology evidence="1">Multi-pass membrane protein</topology>
    </subcellularLocation>
</comment>
<evidence type="ECO:0000256" key="7">
    <source>
        <dbReference type="RuleBase" id="RU079119"/>
    </source>
</evidence>
<evidence type="ECO:0000313" key="10">
    <source>
        <dbReference type="Proteomes" id="UP001157974"/>
    </source>
</evidence>
<gene>
    <name evidence="9" type="ORF">NDN08_005089</name>
</gene>
<keyword evidence="3 7" id="KW-0812">Transmembrane</keyword>
<dbReference type="GO" id="GO:0016020">
    <property type="term" value="C:membrane"/>
    <property type="evidence" value="ECO:0007669"/>
    <property type="project" value="UniProtKB-SubCell"/>
</dbReference>